<reference evidence="7 8" key="1">
    <citation type="submission" date="2018-06" db="EMBL/GenBank/DDBJ databases">
        <title>Genomic Encyclopedia of Archaeal and Bacterial Type Strains, Phase II (KMG-II): from individual species to whole genera.</title>
        <authorList>
            <person name="Goeker M."/>
        </authorList>
    </citation>
    <scope>NUCLEOTIDE SEQUENCE [LARGE SCALE GENOMIC DNA]</scope>
    <source>
        <strain evidence="7 8">DSM 15361</strain>
    </source>
</reference>
<evidence type="ECO:0000256" key="2">
    <source>
        <dbReference type="ARBA" id="ARBA00009694"/>
    </source>
</evidence>
<sequence length="129" mass="14258">MHRKLLILGSLSGFLAVILGAFASHGLEKVLSMSELSTFEVGIRYQFYHTLLAILCGSISALSEKSKNTIFYLILIGMILFSGSIYGLATNNLSAFDFKTIAWLTPVGGIFLISSWLVLFFNVLKMKKK</sequence>
<keyword evidence="3 6" id="KW-0812">Transmembrane</keyword>
<dbReference type="RefSeq" id="WP_111539524.1">
    <property type="nucleotide sequence ID" value="NZ_QKYV01000001.1"/>
</dbReference>
<dbReference type="Proteomes" id="UP000249542">
    <property type="component" value="Unassembled WGS sequence"/>
</dbReference>
<name>A0A2W7ICK9_9FLAO</name>
<evidence type="ECO:0000256" key="1">
    <source>
        <dbReference type="ARBA" id="ARBA00004141"/>
    </source>
</evidence>
<feature type="transmembrane region" description="Helical" evidence="6">
    <location>
        <begin position="101"/>
        <end position="124"/>
    </location>
</feature>
<keyword evidence="4 6" id="KW-1133">Transmembrane helix</keyword>
<keyword evidence="8" id="KW-1185">Reference proteome</keyword>
<feature type="transmembrane region" description="Helical" evidence="6">
    <location>
        <begin position="47"/>
        <end position="63"/>
    </location>
</feature>
<proteinExistence type="inferred from homology"/>
<feature type="transmembrane region" description="Helical" evidence="6">
    <location>
        <begin position="70"/>
        <end position="89"/>
    </location>
</feature>
<dbReference type="PANTHER" id="PTHR43461">
    <property type="entry name" value="TRANSMEMBRANE PROTEIN 256"/>
    <property type="match status" value="1"/>
</dbReference>
<comment type="subcellular location">
    <subcellularLocation>
        <location evidence="1">Membrane</location>
        <topology evidence="1">Multi-pass membrane protein</topology>
    </subcellularLocation>
</comment>
<evidence type="ECO:0000256" key="3">
    <source>
        <dbReference type="ARBA" id="ARBA00022692"/>
    </source>
</evidence>
<evidence type="ECO:0000256" key="5">
    <source>
        <dbReference type="ARBA" id="ARBA00023136"/>
    </source>
</evidence>
<dbReference type="PANTHER" id="PTHR43461:SF1">
    <property type="entry name" value="TRANSMEMBRANE PROTEIN 256"/>
    <property type="match status" value="1"/>
</dbReference>
<comment type="similarity">
    <text evidence="2">Belongs to the UPF0382 family.</text>
</comment>
<dbReference type="EMBL" id="QKYV01000001">
    <property type="protein sequence ID" value="PZW43838.1"/>
    <property type="molecule type" value="Genomic_DNA"/>
</dbReference>
<gene>
    <name evidence="7" type="ORF">LX95_00163</name>
</gene>
<evidence type="ECO:0000313" key="7">
    <source>
        <dbReference type="EMBL" id="PZW43838.1"/>
    </source>
</evidence>
<accession>A0A2W7ICK9</accession>
<evidence type="ECO:0000256" key="4">
    <source>
        <dbReference type="ARBA" id="ARBA00022989"/>
    </source>
</evidence>
<comment type="caution">
    <text evidence="7">The sequence shown here is derived from an EMBL/GenBank/DDBJ whole genome shotgun (WGS) entry which is preliminary data.</text>
</comment>
<dbReference type="InterPro" id="IPR006696">
    <property type="entry name" value="DUF423"/>
</dbReference>
<organism evidence="7 8">
    <name type="scientific">Mesonia algae</name>
    <dbReference type="NCBI Taxonomy" id="213248"/>
    <lineage>
        <taxon>Bacteria</taxon>
        <taxon>Pseudomonadati</taxon>
        <taxon>Bacteroidota</taxon>
        <taxon>Flavobacteriia</taxon>
        <taxon>Flavobacteriales</taxon>
        <taxon>Flavobacteriaceae</taxon>
        <taxon>Mesonia</taxon>
    </lineage>
</organism>
<dbReference type="AlphaFoldDB" id="A0A2W7ICK9"/>
<keyword evidence="5 6" id="KW-0472">Membrane</keyword>
<evidence type="ECO:0000256" key="6">
    <source>
        <dbReference type="SAM" id="Phobius"/>
    </source>
</evidence>
<protein>
    <submittedName>
        <fullName evidence="7">Uncharacterized membrane protein YgdD (TMEM256/DUF423 family)</fullName>
    </submittedName>
</protein>
<dbReference type="Pfam" id="PF04241">
    <property type="entry name" value="DUF423"/>
    <property type="match status" value="1"/>
</dbReference>
<dbReference type="GO" id="GO:0005886">
    <property type="term" value="C:plasma membrane"/>
    <property type="evidence" value="ECO:0007669"/>
    <property type="project" value="TreeGrafter"/>
</dbReference>
<evidence type="ECO:0000313" key="8">
    <source>
        <dbReference type="Proteomes" id="UP000249542"/>
    </source>
</evidence>